<dbReference type="OrthoDB" id="2013972at2759"/>
<dbReference type="EMBL" id="AZHC01000043">
    <property type="protein sequence ID" value="OAA35306.1"/>
    <property type="molecule type" value="Genomic_DNA"/>
</dbReference>
<dbReference type="Proteomes" id="UP000243498">
    <property type="component" value="Unassembled WGS sequence"/>
</dbReference>
<keyword evidence="2" id="KW-1185">Reference proteome</keyword>
<evidence type="ECO:0000313" key="2">
    <source>
        <dbReference type="Proteomes" id="UP000243498"/>
    </source>
</evidence>
<dbReference type="AlphaFoldDB" id="A0A166X0U9"/>
<keyword evidence="1" id="KW-0489">Methyltransferase</keyword>
<gene>
    <name evidence="1" type="ORF">NOR_08061</name>
</gene>
<reference evidence="1 2" key="1">
    <citation type="journal article" date="2016" name="Genome Biol. Evol.">
        <title>Divergent and convergent evolution of fungal pathogenicity.</title>
        <authorList>
            <person name="Shang Y."/>
            <person name="Xiao G."/>
            <person name="Zheng P."/>
            <person name="Cen K."/>
            <person name="Zhan S."/>
            <person name="Wang C."/>
        </authorList>
    </citation>
    <scope>NUCLEOTIDE SEQUENCE [LARGE SCALE GENOMIC DNA]</scope>
    <source>
        <strain evidence="1 2">RCEF 4871</strain>
    </source>
</reference>
<name>A0A166X0U9_METRR</name>
<comment type="caution">
    <text evidence="1">The sequence shown here is derived from an EMBL/GenBank/DDBJ whole genome shotgun (WGS) entry which is preliminary data.</text>
</comment>
<accession>A0A166X0U9</accession>
<protein>
    <submittedName>
        <fullName evidence="1">S-adenosylmethionine-dependent methyltransferase</fullName>
    </submittedName>
</protein>
<dbReference type="STRING" id="1081105.A0A166X0U9"/>
<dbReference type="OMA" id="MANWIKW"/>
<organism evidence="1 2">
    <name type="scientific">Metarhizium rileyi (strain RCEF 4871)</name>
    <name type="common">Nomuraea rileyi</name>
    <dbReference type="NCBI Taxonomy" id="1649241"/>
    <lineage>
        <taxon>Eukaryota</taxon>
        <taxon>Fungi</taxon>
        <taxon>Dikarya</taxon>
        <taxon>Ascomycota</taxon>
        <taxon>Pezizomycotina</taxon>
        <taxon>Sordariomycetes</taxon>
        <taxon>Hypocreomycetidae</taxon>
        <taxon>Hypocreales</taxon>
        <taxon>Clavicipitaceae</taxon>
        <taxon>Metarhizium</taxon>
    </lineage>
</organism>
<keyword evidence="1" id="KW-0808">Transferase</keyword>
<proteinExistence type="predicted"/>
<evidence type="ECO:0000313" key="1">
    <source>
        <dbReference type="EMBL" id="OAA35306.1"/>
    </source>
</evidence>
<dbReference type="GO" id="GO:0008168">
    <property type="term" value="F:methyltransferase activity"/>
    <property type="evidence" value="ECO:0007669"/>
    <property type="project" value="UniProtKB-KW"/>
</dbReference>
<dbReference type="GO" id="GO:0032259">
    <property type="term" value="P:methylation"/>
    <property type="evidence" value="ECO:0007669"/>
    <property type="project" value="UniProtKB-KW"/>
</dbReference>
<sequence length="105" mass="12287">MANWIKWMEKAGFGSIQSRTHQNAYGRVACGKTWKEVGLLNKMTTEMALKGYFLYKLTSFLGWEYSEVQSWLARVREALMNKANHGYTTWGVAWVQKSELWQTDR</sequence>